<dbReference type="SUPFAM" id="SSF55068">
    <property type="entry name" value="Peptide methionine sulfoxide reductase"/>
    <property type="match status" value="1"/>
</dbReference>
<dbReference type="EC" id="1.8.4.11" evidence="4"/>
<name>A0A2I1I7G2_9ACTO</name>
<evidence type="ECO:0000313" key="7">
    <source>
        <dbReference type="Proteomes" id="UP000234545"/>
    </source>
</evidence>
<evidence type="ECO:0000256" key="3">
    <source>
        <dbReference type="ARBA" id="ARBA00048782"/>
    </source>
</evidence>
<dbReference type="GO" id="GO:0034599">
    <property type="term" value="P:cellular response to oxidative stress"/>
    <property type="evidence" value="ECO:0007669"/>
    <property type="project" value="TreeGrafter"/>
</dbReference>
<dbReference type="AlphaFoldDB" id="A0A2I1I7G2"/>
<feature type="active site" evidence="4">
    <location>
        <position position="40"/>
    </location>
</feature>
<gene>
    <name evidence="4" type="primary">msrA</name>
    <name evidence="6" type="ORF">CYJ25_02220</name>
</gene>
<dbReference type="GO" id="GO:0008113">
    <property type="term" value="F:peptide-methionine (S)-S-oxide reductase activity"/>
    <property type="evidence" value="ECO:0007669"/>
    <property type="project" value="UniProtKB-UniRule"/>
</dbReference>
<keyword evidence="1 4" id="KW-0560">Oxidoreductase</keyword>
<comment type="catalytic activity">
    <reaction evidence="2 4">
        <text>L-methionyl-[protein] + [thioredoxin]-disulfide + H2O = L-methionyl-(S)-S-oxide-[protein] + [thioredoxin]-dithiol</text>
        <dbReference type="Rhea" id="RHEA:14217"/>
        <dbReference type="Rhea" id="RHEA-COMP:10698"/>
        <dbReference type="Rhea" id="RHEA-COMP:10700"/>
        <dbReference type="Rhea" id="RHEA-COMP:12313"/>
        <dbReference type="Rhea" id="RHEA-COMP:12315"/>
        <dbReference type="ChEBI" id="CHEBI:15377"/>
        <dbReference type="ChEBI" id="CHEBI:16044"/>
        <dbReference type="ChEBI" id="CHEBI:29950"/>
        <dbReference type="ChEBI" id="CHEBI:44120"/>
        <dbReference type="ChEBI" id="CHEBI:50058"/>
        <dbReference type="EC" id="1.8.4.11"/>
    </reaction>
</comment>
<dbReference type="GO" id="GO:0005737">
    <property type="term" value="C:cytoplasm"/>
    <property type="evidence" value="ECO:0007669"/>
    <property type="project" value="TreeGrafter"/>
</dbReference>
<comment type="catalytic activity">
    <reaction evidence="3 4">
        <text>[thioredoxin]-disulfide + L-methionine + H2O = L-methionine (S)-S-oxide + [thioredoxin]-dithiol</text>
        <dbReference type="Rhea" id="RHEA:19993"/>
        <dbReference type="Rhea" id="RHEA-COMP:10698"/>
        <dbReference type="Rhea" id="RHEA-COMP:10700"/>
        <dbReference type="ChEBI" id="CHEBI:15377"/>
        <dbReference type="ChEBI" id="CHEBI:29950"/>
        <dbReference type="ChEBI" id="CHEBI:50058"/>
        <dbReference type="ChEBI" id="CHEBI:57844"/>
        <dbReference type="ChEBI" id="CHEBI:58772"/>
        <dbReference type="EC" id="1.8.4.11"/>
    </reaction>
</comment>
<feature type="domain" description="Peptide methionine sulphoxide reductase MsrA" evidence="5">
    <location>
        <begin position="34"/>
        <end position="190"/>
    </location>
</feature>
<dbReference type="RefSeq" id="WP_101627563.1">
    <property type="nucleotide sequence ID" value="NZ_PKKJ01000001.1"/>
</dbReference>
<dbReference type="GO" id="GO:0033744">
    <property type="term" value="F:L-methionine:thioredoxin-disulfide S-oxidoreductase activity"/>
    <property type="evidence" value="ECO:0007669"/>
    <property type="project" value="RHEA"/>
</dbReference>
<dbReference type="PANTHER" id="PTHR42799:SF2">
    <property type="entry name" value="MITOCHONDRIAL PEPTIDE METHIONINE SULFOXIDE REDUCTASE"/>
    <property type="match status" value="1"/>
</dbReference>
<dbReference type="EMBL" id="PKKJ01000001">
    <property type="protein sequence ID" value="PKY67069.1"/>
    <property type="molecule type" value="Genomic_DNA"/>
</dbReference>
<evidence type="ECO:0000259" key="5">
    <source>
        <dbReference type="Pfam" id="PF01625"/>
    </source>
</evidence>
<comment type="function">
    <text evidence="4">Has an important function as a repair enzyme for proteins that have been inactivated by oxidation. Catalyzes the reversible oxidation-reduction of methionine sulfoxide in proteins to methionine.</text>
</comment>
<dbReference type="InterPro" id="IPR050162">
    <property type="entry name" value="MsrA_MetSO_reductase"/>
</dbReference>
<reference evidence="6 7" key="1">
    <citation type="submission" date="2017-12" db="EMBL/GenBank/DDBJ databases">
        <title>Phylogenetic diversity of female urinary microbiome.</title>
        <authorList>
            <person name="Thomas-White K."/>
            <person name="Wolfe A.J."/>
        </authorList>
    </citation>
    <scope>NUCLEOTIDE SEQUENCE [LARGE SCALE GENOMIC DNA]</scope>
    <source>
        <strain evidence="6 7">UMB0250</strain>
    </source>
</reference>
<dbReference type="OrthoDB" id="4174719at2"/>
<dbReference type="Pfam" id="PF01625">
    <property type="entry name" value="PMSR"/>
    <property type="match status" value="1"/>
</dbReference>
<evidence type="ECO:0000313" key="6">
    <source>
        <dbReference type="EMBL" id="PKY67069.1"/>
    </source>
</evidence>
<evidence type="ECO:0000256" key="2">
    <source>
        <dbReference type="ARBA" id="ARBA00047806"/>
    </source>
</evidence>
<comment type="similarity">
    <text evidence="4">Belongs to the MsrA Met sulfoxide reductase family.</text>
</comment>
<protein>
    <recommendedName>
        <fullName evidence="4">Peptide methionine sulfoxide reductase MsrA</fullName>
        <shortName evidence="4">Protein-methionine-S-oxide reductase</shortName>
        <ecNumber evidence="4">1.8.4.11</ecNumber>
    </recommendedName>
    <alternativeName>
        <fullName evidence="4">Peptide-methionine (S)-S-oxide reductase</fullName>
        <shortName evidence="4">Peptide Met(O) reductase</shortName>
    </alternativeName>
</protein>
<organism evidence="6 7">
    <name type="scientific">Schaalia turicensis</name>
    <dbReference type="NCBI Taxonomy" id="131111"/>
    <lineage>
        <taxon>Bacteria</taxon>
        <taxon>Bacillati</taxon>
        <taxon>Actinomycetota</taxon>
        <taxon>Actinomycetes</taxon>
        <taxon>Actinomycetales</taxon>
        <taxon>Actinomycetaceae</taxon>
        <taxon>Schaalia</taxon>
    </lineage>
</organism>
<sequence>MTNLTDLFSGGSFIAPAALNAPIHTEPGKNEEVIYFAAGCFWGVDKVFWNTPGVVATATGYMGGTLENPSYEDVCSGLTGHAETVRVVYSTEKTSVAQLISLFFEIHDPTQVNRQGNDRGPQYRGAIWTSTDGQLATALAARDAYQEKISEAGFGQIATEIAPASKAGQFWYAEGYHQKYLFKNPNGYECHARTGIPCPIV</sequence>
<evidence type="ECO:0000256" key="1">
    <source>
        <dbReference type="ARBA" id="ARBA00023002"/>
    </source>
</evidence>
<dbReference type="NCBIfam" id="TIGR00401">
    <property type="entry name" value="msrA"/>
    <property type="match status" value="1"/>
</dbReference>
<accession>A0A2I1I7G2</accession>
<proteinExistence type="inferred from homology"/>
<dbReference type="InterPro" id="IPR036509">
    <property type="entry name" value="Met_Sox_Rdtase_MsrA_sf"/>
</dbReference>
<dbReference type="Proteomes" id="UP000234545">
    <property type="component" value="Unassembled WGS sequence"/>
</dbReference>
<dbReference type="HAMAP" id="MF_01401">
    <property type="entry name" value="MsrA"/>
    <property type="match status" value="1"/>
</dbReference>
<dbReference type="InterPro" id="IPR002569">
    <property type="entry name" value="Met_Sox_Rdtase_MsrA_dom"/>
</dbReference>
<comment type="caution">
    <text evidence="6">The sequence shown here is derived from an EMBL/GenBank/DDBJ whole genome shotgun (WGS) entry which is preliminary data.</text>
</comment>
<evidence type="ECO:0000256" key="4">
    <source>
        <dbReference type="HAMAP-Rule" id="MF_01401"/>
    </source>
</evidence>
<dbReference type="PANTHER" id="PTHR42799">
    <property type="entry name" value="MITOCHONDRIAL PEPTIDE METHIONINE SULFOXIDE REDUCTASE"/>
    <property type="match status" value="1"/>
</dbReference>
<dbReference type="Gene3D" id="3.30.1060.10">
    <property type="entry name" value="Peptide methionine sulphoxide reductase MsrA"/>
    <property type="match status" value="1"/>
</dbReference>